<accession>A0A4U5LUC0</accession>
<gene>
    <name evidence="1" type="ORF">L596_029336</name>
</gene>
<keyword evidence="2" id="KW-1185">Reference proteome</keyword>
<protein>
    <submittedName>
        <fullName evidence="1">Uncharacterized protein</fullName>
    </submittedName>
</protein>
<proteinExistence type="predicted"/>
<sequence length="87" mass="9939">MLRRTAICRTGGLSSQRRRNKRLKKTLFKDQNCNSTCELIGLNVLYRIAPFKKLNLVVYHPAAVQSLVPLTSRMDRFFALGSKSEPN</sequence>
<evidence type="ECO:0000313" key="2">
    <source>
        <dbReference type="Proteomes" id="UP000298663"/>
    </source>
</evidence>
<comment type="caution">
    <text evidence="1">The sequence shown here is derived from an EMBL/GenBank/DDBJ whole genome shotgun (WGS) entry which is preliminary data.</text>
</comment>
<organism evidence="1 2">
    <name type="scientific">Steinernema carpocapsae</name>
    <name type="common">Entomopathogenic nematode</name>
    <dbReference type="NCBI Taxonomy" id="34508"/>
    <lineage>
        <taxon>Eukaryota</taxon>
        <taxon>Metazoa</taxon>
        <taxon>Ecdysozoa</taxon>
        <taxon>Nematoda</taxon>
        <taxon>Chromadorea</taxon>
        <taxon>Rhabditida</taxon>
        <taxon>Tylenchina</taxon>
        <taxon>Panagrolaimomorpha</taxon>
        <taxon>Strongyloidoidea</taxon>
        <taxon>Steinernematidae</taxon>
        <taxon>Steinernema</taxon>
    </lineage>
</organism>
<reference evidence="1 2" key="1">
    <citation type="journal article" date="2015" name="Genome Biol.">
        <title>Comparative genomics of Steinernema reveals deeply conserved gene regulatory networks.</title>
        <authorList>
            <person name="Dillman A.R."/>
            <person name="Macchietto M."/>
            <person name="Porter C.F."/>
            <person name="Rogers A."/>
            <person name="Williams B."/>
            <person name="Antoshechkin I."/>
            <person name="Lee M.M."/>
            <person name="Goodwin Z."/>
            <person name="Lu X."/>
            <person name="Lewis E.E."/>
            <person name="Goodrich-Blair H."/>
            <person name="Stock S.P."/>
            <person name="Adams B.J."/>
            <person name="Sternberg P.W."/>
            <person name="Mortazavi A."/>
        </authorList>
    </citation>
    <scope>NUCLEOTIDE SEQUENCE [LARGE SCALE GENOMIC DNA]</scope>
    <source>
        <strain evidence="1 2">ALL</strain>
    </source>
</reference>
<dbReference type="AlphaFoldDB" id="A0A4U5LUC0"/>
<dbReference type="Proteomes" id="UP000298663">
    <property type="component" value="Unassembled WGS sequence"/>
</dbReference>
<reference evidence="1 2" key="2">
    <citation type="journal article" date="2019" name="G3 (Bethesda)">
        <title>Hybrid Assembly of the Genome of the Entomopathogenic Nematode Steinernema carpocapsae Identifies the X-Chromosome.</title>
        <authorList>
            <person name="Serra L."/>
            <person name="Macchietto M."/>
            <person name="Macias-Munoz A."/>
            <person name="McGill C.J."/>
            <person name="Rodriguez I.M."/>
            <person name="Rodriguez B."/>
            <person name="Murad R."/>
            <person name="Mortazavi A."/>
        </authorList>
    </citation>
    <scope>NUCLEOTIDE SEQUENCE [LARGE SCALE GENOMIC DNA]</scope>
    <source>
        <strain evidence="1 2">ALL</strain>
    </source>
</reference>
<name>A0A4U5LUC0_STECR</name>
<dbReference type="EMBL" id="AZBU02000012">
    <property type="protein sequence ID" value="TKR59700.1"/>
    <property type="molecule type" value="Genomic_DNA"/>
</dbReference>
<evidence type="ECO:0000313" key="1">
    <source>
        <dbReference type="EMBL" id="TKR59700.1"/>
    </source>
</evidence>